<evidence type="ECO:0000313" key="4">
    <source>
        <dbReference type="Proteomes" id="UP000521676"/>
    </source>
</evidence>
<dbReference type="Proteomes" id="UP000521676">
    <property type="component" value="Unassembled WGS sequence"/>
</dbReference>
<keyword evidence="1" id="KW-1133">Transmembrane helix</keyword>
<reference evidence="3" key="2">
    <citation type="journal article" date="2024" name="Nature">
        <title>Anoxygenic phototroph of the Chloroflexota uses a type I reaction centre.</title>
        <authorList>
            <person name="Tsuji J.M."/>
            <person name="Shaw N.A."/>
            <person name="Nagashima S."/>
            <person name="Venkiteswaran J.J."/>
            <person name="Schiff S.L."/>
            <person name="Watanabe T."/>
            <person name="Fukui M."/>
            <person name="Hanada S."/>
            <person name="Tank M."/>
            <person name="Neufeld J.D."/>
        </authorList>
    </citation>
    <scope>NUCLEOTIDE SEQUENCE</scope>
    <source>
        <strain evidence="3">L227-S17</strain>
    </source>
</reference>
<sequence length="310" mass="34691">MGREATARTWDYWDDEEQDYKPRHVERKRPPAIRPASIKVIYQPELFKVAPKGSYTYEETLQAQPYTRQWAQYEINETLHSAAFTSPKQASLQSSFHELKALVVNLYQTMPYRKSLGWVFTIGLGLFLVVSFFGWIQNATAKAPRYTTFGQSSVGQITSQNATGAILGAPSISPEKIDSVLGNYKSPATGMGRTMYDLGIKYGIDPAYALAFFIHESSAGTQGIATVTKSIGNIRVTPGYENYQGFRKYPGWDAGIEDWYKLIKNLYVDGWGLNTVEKIVPVYAPAADNNNPAAYIKHVNNLVAQWRSGS</sequence>
<dbReference type="AlphaFoldDB" id="A0A8T7LRN2"/>
<dbReference type="EMBL" id="JACATZ010000001">
    <property type="protein sequence ID" value="NWJ44684.1"/>
    <property type="molecule type" value="Genomic_DNA"/>
</dbReference>
<evidence type="ECO:0000313" key="2">
    <source>
        <dbReference type="EMBL" id="NWJ44684.1"/>
    </source>
</evidence>
<evidence type="ECO:0000256" key="1">
    <source>
        <dbReference type="SAM" id="Phobius"/>
    </source>
</evidence>
<protein>
    <submittedName>
        <fullName evidence="2">Glucosaminidase domain-containing protein</fullName>
    </submittedName>
</protein>
<organism evidence="2 4">
    <name type="scientific">Candidatus Chlorohelix allophototropha</name>
    <dbReference type="NCBI Taxonomy" id="3003348"/>
    <lineage>
        <taxon>Bacteria</taxon>
        <taxon>Bacillati</taxon>
        <taxon>Chloroflexota</taxon>
        <taxon>Chloroflexia</taxon>
        <taxon>Candidatus Chloroheliales</taxon>
        <taxon>Candidatus Chloroheliaceae</taxon>
        <taxon>Candidatus Chlorohelix</taxon>
    </lineage>
</organism>
<dbReference type="Proteomes" id="UP001431572">
    <property type="component" value="Chromosome 1"/>
</dbReference>
<keyword evidence="5" id="KW-1185">Reference proteome</keyword>
<reference evidence="2 4" key="1">
    <citation type="submission" date="2020-06" db="EMBL/GenBank/DDBJ databases">
        <title>Anoxygenic phototrophic Chloroflexota member uses a Type I reaction center.</title>
        <authorList>
            <person name="Tsuji J.M."/>
            <person name="Shaw N.A."/>
            <person name="Nagashima S."/>
            <person name="Venkiteswaran J."/>
            <person name="Schiff S.L."/>
            <person name="Hanada S."/>
            <person name="Tank M."/>
            <person name="Neufeld J.D."/>
        </authorList>
    </citation>
    <scope>NUCLEOTIDE SEQUENCE [LARGE SCALE GENOMIC DNA]</scope>
    <source>
        <strain evidence="2">L227-S17</strain>
    </source>
</reference>
<dbReference type="RefSeq" id="WP_341468461.1">
    <property type="nucleotide sequence ID" value="NZ_CP128399.1"/>
</dbReference>
<name>A0A8T7LRN2_9CHLR</name>
<accession>A0A8T7LRN2</accession>
<gene>
    <name evidence="2" type="ORF">HXX08_02280</name>
    <name evidence="3" type="ORF">OZ401_002376</name>
</gene>
<proteinExistence type="predicted"/>
<dbReference type="EMBL" id="CP128399">
    <property type="protein sequence ID" value="WJW66572.1"/>
    <property type="molecule type" value="Genomic_DNA"/>
</dbReference>
<evidence type="ECO:0000313" key="3">
    <source>
        <dbReference type="EMBL" id="WJW66572.1"/>
    </source>
</evidence>
<feature type="transmembrane region" description="Helical" evidence="1">
    <location>
        <begin position="116"/>
        <end position="136"/>
    </location>
</feature>
<keyword evidence="1" id="KW-0812">Transmembrane</keyword>
<keyword evidence="1" id="KW-0472">Membrane</keyword>
<evidence type="ECO:0000313" key="5">
    <source>
        <dbReference type="Proteomes" id="UP001431572"/>
    </source>
</evidence>